<feature type="transmembrane region" description="Helical" evidence="5">
    <location>
        <begin position="20"/>
        <end position="41"/>
    </location>
</feature>
<keyword evidence="5" id="KW-0256">Endoplasmic reticulum</keyword>
<evidence type="ECO:0000313" key="6">
    <source>
        <dbReference type="EMBL" id="CAJ0586804.1"/>
    </source>
</evidence>
<evidence type="ECO:0000256" key="4">
    <source>
        <dbReference type="ARBA" id="ARBA00023136"/>
    </source>
</evidence>
<comment type="similarity">
    <text evidence="5">Belongs to the PIGW family.</text>
</comment>
<feature type="transmembrane region" description="Helical" evidence="5">
    <location>
        <begin position="294"/>
        <end position="312"/>
    </location>
</feature>
<keyword evidence="5" id="KW-0337">GPI-anchor biosynthesis</keyword>
<evidence type="ECO:0000256" key="1">
    <source>
        <dbReference type="ARBA" id="ARBA00004141"/>
    </source>
</evidence>
<evidence type="ECO:0000256" key="2">
    <source>
        <dbReference type="ARBA" id="ARBA00022692"/>
    </source>
</evidence>
<reference evidence="6" key="1">
    <citation type="submission" date="2023-06" db="EMBL/GenBank/DDBJ databases">
        <authorList>
            <person name="Delattre M."/>
        </authorList>
    </citation>
    <scope>NUCLEOTIDE SEQUENCE</scope>
    <source>
        <strain evidence="6">AF72</strain>
    </source>
</reference>
<comment type="function">
    <text evidence="5">A acetyltransferase, which acetylates the inositol ring of phosphatidylinositol during biosynthesis of GPI-anchor.</text>
</comment>
<dbReference type="EC" id="2.3.-.-" evidence="5"/>
<feature type="transmembrane region" description="Helical" evidence="5">
    <location>
        <begin position="167"/>
        <end position="187"/>
    </location>
</feature>
<comment type="pathway">
    <text evidence="5">Glycolipid biosynthesis; glycosylphosphatidylinositol-anchor biosynthesis.</text>
</comment>
<sequence length="442" mass="49899">MPEGESFYSNDRGCEQYEVFLVLSVAPLAILLRNLALPWIFLGQRFSSDDWGFGLKFFLDFLVVVVPTLLAQSFFANSVLFMLLLLLGLSQKIIEEHHQPTTFVTYFRAMVLVLTGIAILAVDFRVFPRSVMDVGVAAFVYMLAISRQVKTQGMKEREERYGGRFRQLLTSSTAVLIYLGLGRTFILKALEYQESVSEYGVHWNFFYTFFVIQVVSRFLGKRWHLLIAVLFSALHQLLLGLGNEEWILADNEPRDTLISANREGICSLMGYIALYYFASSIGKFITTTGCRIRNWLQCNLWLYLFAVMFFFLQKGSEMAFGLPSRRITNLPYIFSQLCILTYSLGLCLSVQMVALTGWAANMPHFGTDEKPWSGVQPCLLTAVNKAGIAFFLLGNVLTGIVNMSTKTSDVDDASATGILIVYNFVCCGAASWSAARRRRKQL</sequence>
<feature type="transmembrane region" description="Helical" evidence="5">
    <location>
        <begin position="199"/>
        <end position="216"/>
    </location>
</feature>
<feature type="transmembrane region" description="Helical" evidence="5">
    <location>
        <begin position="127"/>
        <end position="146"/>
    </location>
</feature>
<keyword evidence="5" id="KW-0808">Transferase</keyword>
<dbReference type="GO" id="GO:0006506">
    <property type="term" value="P:GPI anchor biosynthetic process"/>
    <property type="evidence" value="ECO:0007669"/>
    <property type="project" value="UniProtKB-KW"/>
</dbReference>
<protein>
    <recommendedName>
        <fullName evidence="5">Phosphatidylinositol-glycan biosynthesis class W protein</fullName>
        <ecNumber evidence="5">2.3.-.-</ecNumber>
    </recommendedName>
</protein>
<dbReference type="EMBL" id="CATQJA010002709">
    <property type="protein sequence ID" value="CAJ0586804.1"/>
    <property type="molecule type" value="Genomic_DNA"/>
</dbReference>
<proteinExistence type="inferred from homology"/>
<feature type="transmembrane region" description="Helical" evidence="5">
    <location>
        <begin position="262"/>
        <end position="282"/>
    </location>
</feature>
<organism evidence="6 7">
    <name type="scientific">Mesorhabditis spiculigera</name>
    <dbReference type="NCBI Taxonomy" id="96644"/>
    <lineage>
        <taxon>Eukaryota</taxon>
        <taxon>Metazoa</taxon>
        <taxon>Ecdysozoa</taxon>
        <taxon>Nematoda</taxon>
        <taxon>Chromadorea</taxon>
        <taxon>Rhabditida</taxon>
        <taxon>Rhabditina</taxon>
        <taxon>Rhabditomorpha</taxon>
        <taxon>Rhabditoidea</taxon>
        <taxon>Rhabditidae</taxon>
        <taxon>Mesorhabditinae</taxon>
        <taxon>Mesorhabditis</taxon>
    </lineage>
</organism>
<keyword evidence="5" id="KW-0012">Acyltransferase</keyword>
<keyword evidence="3 5" id="KW-1133">Transmembrane helix</keyword>
<dbReference type="PANTHER" id="PTHR20661">
    <property type="entry name" value="PHOSPHATIDYLINOSITOL-GLYCAN BIOSYNTHESIS CLASS W PROTEIN"/>
    <property type="match status" value="1"/>
</dbReference>
<dbReference type="GO" id="GO:0005789">
    <property type="term" value="C:endoplasmic reticulum membrane"/>
    <property type="evidence" value="ECO:0007669"/>
    <property type="project" value="UniProtKB-SubCell"/>
</dbReference>
<feature type="transmembrane region" description="Helical" evidence="5">
    <location>
        <begin position="101"/>
        <end position="121"/>
    </location>
</feature>
<dbReference type="GO" id="GO:0072659">
    <property type="term" value="P:protein localization to plasma membrane"/>
    <property type="evidence" value="ECO:0007669"/>
    <property type="project" value="TreeGrafter"/>
</dbReference>
<dbReference type="PANTHER" id="PTHR20661:SF0">
    <property type="entry name" value="PHOSPHATIDYLINOSITOL-GLYCAN BIOSYNTHESIS CLASS W PROTEIN"/>
    <property type="match status" value="1"/>
</dbReference>
<accession>A0AA36GAW9</accession>
<dbReference type="AlphaFoldDB" id="A0AA36GAW9"/>
<comment type="caution">
    <text evidence="6">The sequence shown here is derived from an EMBL/GenBank/DDBJ whole genome shotgun (WGS) entry which is preliminary data.</text>
</comment>
<feature type="transmembrane region" description="Helical" evidence="5">
    <location>
        <begin position="379"/>
        <end position="401"/>
    </location>
</feature>
<comment type="subcellular location">
    <subcellularLocation>
        <location evidence="5">Endoplasmic reticulum membrane</location>
        <topology evidence="5">Multi-pass membrane protein</topology>
    </subcellularLocation>
    <subcellularLocation>
        <location evidence="1">Membrane</location>
        <topology evidence="1">Multi-pass membrane protein</topology>
    </subcellularLocation>
</comment>
<feature type="transmembrane region" description="Helical" evidence="5">
    <location>
        <begin position="61"/>
        <end position="89"/>
    </location>
</feature>
<name>A0AA36GAW9_9BILA</name>
<feature type="transmembrane region" description="Helical" evidence="5">
    <location>
        <begin position="223"/>
        <end position="242"/>
    </location>
</feature>
<dbReference type="Proteomes" id="UP001177023">
    <property type="component" value="Unassembled WGS sequence"/>
</dbReference>
<dbReference type="Pfam" id="PF06423">
    <property type="entry name" value="GWT1"/>
    <property type="match status" value="1"/>
</dbReference>
<feature type="non-terminal residue" evidence="6">
    <location>
        <position position="1"/>
    </location>
</feature>
<dbReference type="InterPro" id="IPR009447">
    <property type="entry name" value="PIGW/GWT1"/>
</dbReference>
<evidence type="ECO:0000256" key="5">
    <source>
        <dbReference type="RuleBase" id="RU280819"/>
    </source>
</evidence>
<gene>
    <name evidence="6" type="ORF">MSPICULIGERA_LOCUS24789</name>
</gene>
<evidence type="ECO:0000313" key="7">
    <source>
        <dbReference type="Proteomes" id="UP001177023"/>
    </source>
</evidence>
<evidence type="ECO:0000256" key="3">
    <source>
        <dbReference type="ARBA" id="ARBA00022989"/>
    </source>
</evidence>
<dbReference type="GO" id="GO:0032216">
    <property type="term" value="F:glucosaminyl-phosphatidylinositol O-acyltransferase activity"/>
    <property type="evidence" value="ECO:0007669"/>
    <property type="project" value="TreeGrafter"/>
</dbReference>
<feature type="transmembrane region" description="Helical" evidence="5">
    <location>
        <begin position="413"/>
        <end position="435"/>
    </location>
</feature>
<keyword evidence="4 5" id="KW-0472">Membrane</keyword>
<keyword evidence="2 5" id="KW-0812">Transmembrane</keyword>
<keyword evidence="7" id="KW-1185">Reference proteome</keyword>
<feature type="transmembrane region" description="Helical" evidence="5">
    <location>
        <begin position="332"/>
        <end position="358"/>
    </location>
</feature>